<protein>
    <submittedName>
        <fullName evidence="2">Uncharacterized protein</fullName>
    </submittedName>
</protein>
<dbReference type="EMBL" id="UOEH01000434">
    <property type="protein sequence ID" value="VAW04398.1"/>
    <property type="molecule type" value="Genomic_DNA"/>
</dbReference>
<keyword evidence="1" id="KW-0472">Membrane</keyword>
<feature type="transmembrane region" description="Helical" evidence="1">
    <location>
        <begin position="57"/>
        <end position="77"/>
    </location>
</feature>
<organism evidence="2">
    <name type="scientific">hydrothermal vent metagenome</name>
    <dbReference type="NCBI Taxonomy" id="652676"/>
    <lineage>
        <taxon>unclassified sequences</taxon>
        <taxon>metagenomes</taxon>
        <taxon>ecological metagenomes</taxon>
    </lineage>
</organism>
<feature type="transmembrane region" description="Helical" evidence="1">
    <location>
        <begin position="7"/>
        <end position="27"/>
    </location>
</feature>
<keyword evidence="1" id="KW-1133">Transmembrane helix</keyword>
<gene>
    <name evidence="2" type="ORF">MNBD_ALPHA05-1825</name>
</gene>
<name>A0A3B0SGE9_9ZZZZ</name>
<reference evidence="2" key="1">
    <citation type="submission" date="2018-06" db="EMBL/GenBank/DDBJ databases">
        <authorList>
            <person name="Zhirakovskaya E."/>
        </authorList>
    </citation>
    <scope>NUCLEOTIDE SEQUENCE</scope>
</reference>
<sequence length="82" mass="9590">MGVRLPIRGIIVVLIGAFFIHVFSWMLDVSQFLNDQNYLLYDGELKISFWSKSLSDLAYGTFYLGEAVIIELLYRLWILKKQ</sequence>
<evidence type="ECO:0000313" key="2">
    <source>
        <dbReference type="EMBL" id="VAW04398.1"/>
    </source>
</evidence>
<evidence type="ECO:0000256" key="1">
    <source>
        <dbReference type="SAM" id="Phobius"/>
    </source>
</evidence>
<keyword evidence="1" id="KW-0812">Transmembrane</keyword>
<dbReference type="AlphaFoldDB" id="A0A3B0SGE9"/>
<proteinExistence type="predicted"/>
<accession>A0A3B0SGE9</accession>